<evidence type="ECO:0000259" key="3">
    <source>
        <dbReference type="Pfam" id="PF00144"/>
    </source>
</evidence>
<dbReference type="OrthoDB" id="428260at2759"/>
<reference evidence="4 5" key="1">
    <citation type="submission" date="2014-06" db="EMBL/GenBank/DDBJ databases">
        <title>The Genome of the Aflatoxigenic Filamentous Fungus Aspergillus nomius.</title>
        <authorList>
            <person name="Moore M.G."/>
            <person name="Shannon B.M."/>
            <person name="Brian M.M."/>
        </authorList>
    </citation>
    <scope>NUCLEOTIDE SEQUENCE [LARGE SCALE GENOMIC DNA]</scope>
    <source>
        <strain evidence="4 5">NRRL 13137</strain>
    </source>
</reference>
<dbReference type="SUPFAM" id="SSF56601">
    <property type="entry name" value="beta-lactamase/transpeptidase-like"/>
    <property type="match status" value="1"/>
</dbReference>
<dbReference type="AlphaFoldDB" id="A0A0L1IPR1"/>
<comment type="similarity">
    <text evidence="1">Belongs to the class-A beta-lactamase family.</text>
</comment>
<evidence type="ECO:0000313" key="4">
    <source>
        <dbReference type="EMBL" id="KNG81459.1"/>
    </source>
</evidence>
<sequence>MNKVDKILDQFTDPLTGSVHGAVFIAIDSSGNVLYRRAAGKANLDDERAPALQIDSLYWVASMTKLVTAVAVMQLVERGIVSLEDDVRAIVPELRDIQILEDMRNGVQGALARVEPTTSEASSRKDNSPKSHVSYSRLRAGYHHPLLFEPDTSWGYGAGLDWAGRVIECVTNSTLEDYMRTHIWSKLGVVSTTFHPELYRETLPPQMGMGYRVSVGQGVKSLKSGPVILKQPAQDDLGGIGLFSTPMDFVKLLSALLGGGHPLLTRESVDILLQPQLTDASREAMPRPLGAQMRRVLAIQDVGDTQQADHSLAGTIVLKDIAGRRRAGTVNWSGLPNLHWWIDRQTGLAATLFTQVMPPGDAAVTSLLINLEESLYAALEEGAARKDVPVKL</sequence>
<dbReference type="STRING" id="1509407.A0A0L1IPR1"/>
<accession>A0A0L1IPR1</accession>
<evidence type="ECO:0000313" key="5">
    <source>
        <dbReference type="Proteomes" id="UP000037505"/>
    </source>
</evidence>
<dbReference type="PANTHER" id="PTHR43283:SF17">
    <property type="entry name" value="(LOVD), PUTATIVE (AFU_ORTHOLOGUE AFUA_5G00920)-RELATED"/>
    <property type="match status" value="1"/>
</dbReference>
<dbReference type="InterPro" id="IPR050789">
    <property type="entry name" value="Diverse_Enzym_Activities"/>
</dbReference>
<dbReference type="PANTHER" id="PTHR43283">
    <property type="entry name" value="BETA-LACTAMASE-RELATED"/>
    <property type="match status" value="1"/>
</dbReference>
<protein>
    <submittedName>
        <fullName evidence="4">Esterase</fullName>
    </submittedName>
</protein>
<proteinExistence type="inferred from homology"/>
<evidence type="ECO:0000256" key="1">
    <source>
        <dbReference type="ARBA" id="ARBA00009009"/>
    </source>
</evidence>
<name>A0A0L1IPR1_ASPN3</name>
<gene>
    <name evidence="4" type="ORF">ANOM_010028</name>
</gene>
<dbReference type="RefSeq" id="XP_015402382.1">
    <property type="nucleotide sequence ID" value="XM_015555284.1"/>
</dbReference>
<keyword evidence="2" id="KW-0378">Hydrolase</keyword>
<organism evidence="4 5">
    <name type="scientific">Aspergillus nomiae NRRL (strain ATCC 15546 / NRRL 13137 / CBS 260.88 / M93)</name>
    <dbReference type="NCBI Taxonomy" id="1509407"/>
    <lineage>
        <taxon>Eukaryota</taxon>
        <taxon>Fungi</taxon>
        <taxon>Dikarya</taxon>
        <taxon>Ascomycota</taxon>
        <taxon>Pezizomycotina</taxon>
        <taxon>Eurotiomycetes</taxon>
        <taxon>Eurotiomycetidae</taxon>
        <taxon>Eurotiales</taxon>
        <taxon>Aspergillaceae</taxon>
        <taxon>Aspergillus</taxon>
        <taxon>Aspergillus subgen. Circumdati</taxon>
    </lineage>
</organism>
<keyword evidence="5" id="KW-1185">Reference proteome</keyword>
<dbReference type="Gene3D" id="3.40.710.10">
    <property type="entry name" value="DD-peptidase/beta-lactamase superfamily"/>
    <property type="match status" value="1"/>
</dbReference>
<dbReference type="Proteomes" id="UP000037505">
    <property type="component" value="Unassembled WGS sequence"/>
</dbReference>
<dbReference type="GO" id="GO:0016787">
    <property type="term" value="F:hydrolase activity"/>
    <property type="evidence" value="ECO:0007669"/>
    <property type="project" value="UniProtKB-KW"/>
</dbReference>
<dbReference type="InterPro" id="IPR012338">
    <property type="entry name" value="Beta-lactam/transpept-like"/>
</dbReference>
<dbReference type="EMBL" id="JNOM01000445">
    <property type="protein sequence ID" value="KNG81459.1"/>
    <property type="molecule type" value="Genomic_DNA"/>
</dbReference>
<evidence type="ECO:0000256" key="2">
    <source>
        <dbReference type="ARBA" id="ARBA00022801"/>
    </source>
</evidence>
<dbReference type="GeneID" id="26811832"/>
<dbReference type="InterPro" id="IPR001466">
    <property type="entry name" value="Beta-lactam-related"/>
</dbReference>
<feature type="domain" description="Beta-lactamase-related" evidence="3">
    <location>
        <begin position="9"/>
        <end position="366"/>
    </location>
</feature>
<comment type="caution">
    <text evidence="4">The sequence shown here is derived from an EMBL/GenBank/DDBJ whole genome shotgun (WGS) entry which is preliminary data.</text>
</comment>
<dbReference type="Pfam" id="PF00144">
    <property type="entry name" value="Beta-lactamase"/>
    <property type="match status" value="1"/>
</dbReference>